<keyword evidence="2 4" id="KW-0808">Transferase</keyword>
<proteinExistence type="predicted"/>
<dbReference type="GO" id="GO:0006396">
    <property type="term" value="P:RNA processing"/>
    <property type="evidence" value="ECO:0007669"/>
    <property type="project" value="InterPro"/>
</dbReference>
<gene>
    <name evidence="4" type="ORF">COV23_02375</name>
</gene>
<dbReference type="GO" id="GO:0032259">
    <property type="term" value="P:methylation"/>
    <property type="evidence" value="ECO:0007669"/>
    <property type="project" value="UniProtKB-KW"/>
</dbReference>
<dbReference type="InterPro" id="IPR001537">
    <property type="entry name" value="SpoU_MeTrfase"/>
</dbReference>
<dbReference type="EMBL" id="PCXV01000039">
    <property type="protein sequence ID" value="PIR43978.1"/>
    <property type="molecule type" value="Genomic_DNA"/>
</dbReference>
<evidence type="ECO:0000313" key="4">
    <source>
        <dbReference type="EMBL" id="PIR43978.1"/>
    </source>
</evidence>
<dbReference type="AlphaFoldDB" id="A0A2H0RBT8"/>
<dbReference type="Proteomes" id="UP000231602">
    <property type="component" value="Unassembled WGS sequence"/>
</dbReference>
<comment type="caution">
    <text evidence="4">The sequence shown here is derived from an EMBL/GenBank/DDBJ whole genome shotgun (WGS) entry which is preliminary data.</text>
</comment>
<evidence type="ECO:0000313" key="5">
    <source>
        <dbReference type="Proteomes" id="UP000231602"/>
    </source>
</evidence>
<feature type="domain" description="tRNA/rRNA methyltransferase SpoU type" evidence="3">
    <location>
        <begin position="8"/>
        <end position="158"/>
    </location>
</feature>
<organism evidence="4 5">
    <name type="scientific">Candidatus Wolfebacteria bacterium CG10_big_fil_rev_8_21_14_0_10_31_9</name>
    <dbReference type="NCBI Taxonomy" id="1975070"/>
    <lineage>
        <taxon>Bacteria</taxon>
        <taxon>Candidatus Wolfeibacteriota</taxon>
    </lineage>
</organism>
<dbReference type="InterPro" id="IPR029026">
    <property type="entry name" value="tRNA_m1G_MTases_N"/>
</dbReference>
<evidence type="ECO:0000259" key="3">
    <source>
        <dbReference type="Pfam" id="PF00588"/>
    </source>
</evidence>
<sequence>MIEFTKFMIVILHNIRSEYNVGSIFRTADAVGIKKIYLTGITPAPIDKFGRLVKEIVKTALGAEKYIEWENVKSAAKLINKLKNEKYKIFAIEQSKKSISYNKVFISRGSKQEIALIVGNEVNGLPKSILNKADKILEIPMCGKKESLNVSVAFGIVAFGIINSKK</sequence>
<accession>A0A2H0RBT8</accession>
<evidence type="ECO:0000256" key="1">
    <source>
        <dbReference type="ARBA" id="ARBA00022603"/>
    </source>
</evidence>
<keyword evidence="1 4" id="KW-0489">Methyltransferase</keyword>
<dbReference type="GO" id="GO:0008173">
    <property type="term" value="F:RNA methyltransferase activity"/>
    <property type="evidence" value="ECO:0007669"/>
    <property type="project" value="InterPro"/>
</dbReference>
<dbReference type="InterPro" id="IPR029028">
    <property type="entry name" value="Alpha/beta_knot_MTases"/>
</dbReference>
<evidence type="ECO:0000256" key="2">
    <source>
        <dbReference type="ARBA" id="ARBA00022679"/>
    </source>
</evidence>
<dbReference type="Pfam" id="PF00588">
    <property type="entry name" value="SpoU_methylase"/>
    <property type="match status" value="1"/>
</dbReference>
<dbReference type="SUPFAM" id="SSF75217">
    <property type="entry name" value="alpha/beta knot"/>
    <property type="match status" value="1"/>
</dbReference>
<dbReference type="GO" id="GO:0005829">
    <property type="term" value="C:cytosol"/>
    <property type="evidence" value="ECO:0007669"/>
    <property type="project" value="TreeGrafter"/>
</dbReference>
<dbReference type="GO" id="GO:0003723">
    <property type="term" value="F:RNA binding"/>
    <property type="evidence" value="ECO:0007669"/>
    <property type="project" value="InterPro"/>
</dbReference>
<dbReference type="InterPro" id="IPR004441">
    <property type="entry name" value="rRNA_MeTrfase_TrmH"/>
</dbReference>
<name>A0A2H0RBT8_9BACT</name>
<dbReference type="PANTHER" id="PTHR46429">
    <property type="entry name" value="23S RRNA (GUANOSINE-2'-O-)-METHYLTRANSFERASE RLMB"/>
    <property type="match status" value="1"/>
</dbReference>
<reference evidence="4 5" key="1">
    <citation type="submission" date="2017-09" db="EMBL/GenBank/DDBJ databases">
        <title>Depth-based differentiation of microbial function through sediment-hosted aquifers and enrichment of novel symbionts in the deep terrestrial subsurface.</title>
        <authorList>
            <person name="Probst A.J."/>
            <person name="Ladd B."/>
            <person name="Jarett J.K."/>
            <person name="Geller-Mcgrath D.E."/>
            <person name="Sieber C.M."/>
            <person name="Emerson J.B."/>
            <person name="Anantharaman K."/>
            <person name="Thomas B.C."/>
            <person name="Malmstrom R."/>
            <person name="Stieglmeier M."/>
            <person name="Klingl A."/>
            <person name="Woyke T."/>
            <person name="Ryan C.M."/>
            <person name="Banfield J.F."/>
        </authorList>
    </citation>
    <scope>NUCLEOTIDE SEQUENCE [LARGE SCALE GENOMIC DNA]</scope>
    <source>
        <strain evidence="4">CG10_big_fil_rev_8_21_14_0_10_31_9</strain>
    </source>
</reference>
<protein>
    <submittedName>
        <fullName evidence="4">RNA methyltransferase</fullName>
    </submittedName>
</protein>
<dbReference type="Gene3D" id="3.40.1280.10">
    <property type="match status" value="1"/>
</dbReference>
<dbReference type="PANTHER" id="PTHR46429:SF1">
    <property type="entry name" value="23S RRNA (GUANOSINE-2'-O-)-METHYLTRANSFERASE RLMB"/>
    <property type="match status" value="1"/>
</dbReference>